<accession>A0A6S7HS34</accession>
<dbReference type="SUPFAM" id="SSF56672">
    <property type="entry name" value="DNA/RNA polymerases"/>
    <property type="match status" value="1"/>
</dbReference>
<dbReference type="InterPro" id="IPR000477">
    <property type="entry name" value="RT_dom"/>
</dbReference>
<evidence type="ECO:0000313" key="1">
    <source>
        <dbReference type="EMBL" id="CAB4007289.1"/>
    </source>
</evidence>
<dbReference type="InterPro" id="IPR043502">
    <property type="entry name" value="DNA/RNA_pol_sf"/>
</dbReference>
<dbReference type="Proteomes" id="UP001152795">
    <property type="component" value="Unassembled WGS sequence"/>
</dbReference>
<comment type="caution">
    <text evidence="1">The sequence shown here is derived from an EMBL/GenBank/DDBJ whole genome shotgun (WGS) entry which is preliminary data.</text>
</comment>
<dbReference type="CDD" id="cd01650">
    <property type="entry name" value="RT_nLTR_like"/>
    <property type="match status" value="1"/>
</dbReference>
<dbReference type="AlphaFoldDB" id="A0A6S7HS34"/>
<dbReference type="PROSITE" id="PS50878">
    <property type="entry name" value="RT_POL"/>
    <property type="match status" value="1"/>
</dbReference>
<dbReference type="OrthoDB" id="5985347at2759"/>
<dbReference type="Pfam" id="PF00078">
    <property type="entry name" value="RVT_1"/>
    <property type="match status" value="1"/>
</dbReference>
<reference evidence="1" key="1">
    <citation type="submission" date="2020-04" db="EMBL/GenBank/DDBJ databases">
        <authorList>
            <person name="Alioto T."/>
            <person name="Alioto T."/>
            <person name="Gomez Garrido J."/>
        </authorList>
    </citation>
    <scope>NUCLEOTIDE SEQUENCE</scope>
    <source>
        <strain evidence="1">A484AB</strain>
    </source>
</reference>
<dbReference type="PANTHER" id="PTHR47510">
    <property type="entry name" value="REVERSE TRANSCRIPTASE DOMAIN-CONTAINING PROTEIN"/>
    <property type="match status" value="1"/>
</dbReference>
<sequence length="213" mass="23477">MTLADSTFKSSSDKADALNKFFASVFLPRPQNPCSPPLSTVTVPVTPTAFSDVSVEEVWRLLNNLSKSKAMGPDGISARLLKECSEVLAPSLTALFNKSIAIGKVPADWKYANIVPVPKNNKTHTVSNYRPISLLSLVSKALEHVVHNRVLYIVKPLLHDQQHGFRSGKSCITRFLDVVYNIGKALDCGKEISMIYSDFSQAFDSVPHNKLNF</sequence>
<gene>
    <name evidence="1" type="ORF">PACLA_8A027568</name>
</gene>
<organism evidence="1 2">
    <name type="scientific">Paramuricea clavata</name>
    <name type="common">Red gorgonian</name>
    <name type="synonym">Violescent sea-whip</name>
    <dbReference type="NCBI Taxonomy" id="317549"/>
    <lineage>
        <taxon>Eukaryota</taxon>
        <taxon>Metazoa</taxon>
        <taxon>Cnidaria</taxon>
        <taxon>Anthozoa</taxon>
        <taxon>Octocorallia</taxon>
        <taxon>Malacalcyonacea</taxon>
        <taxon>Plexauridae</taxon>
        <taxon>Paramuricea</taxon>
    </lineage>
</organism>
<proteinExistence type="predicted"/>
<evidence type="ECO:0000313" key="2">
    <source>
        <dbReference type="Proteomes" id="UP001152795"/>
    </source>
</evidence>
<protein>
    <submittedName>
        <fullName evidence="1">Uncharacterized protein</fullName>
    </submittedName>
</protein>
<dbReference type="EMBL" id="CACRXK020005752">
    <property type="protein sequence ID" value="CAB4007289.1"/>
    <property type="molecule type" value="Genomic_DNA"/>
</dbReference>
<dbReference type="PANTHER" id="PTHR47510:SF3">
    <property type="entry name" value="ENDO_EXONUCLEASE_PHOSPHATASE DOMAIN-CONTAINING PROTEIN"/>
    <property type="match status" value="1"/>
</dbReference>
<name>A0A6S7HS34_PARCT</name>
<keyword evidence="2" id="KW-1185">Reference proteome</keyword>